<keyword evidence="2" id="KW-0863">Zinc-finger</keyword>
<dbReference type="Pfam" id="PF04500">
    <property type="entry name" value="FLYWCH"/>
    <property type="match status" value="1"/>
</dbReference>
<dbReference type="GO" id="GO:0008270">
    <property type="term" value="F:zinc ion binding"/>
    <property type="evidence" value="ECO:0007669"/>
    <property type="project" value="UniProtKB-KW"/>
</dbReference>
<evidence type="ECO:0000313" key="5">
    <source>
        <dbReference type="EMBL" id="GBP31402.1"/>
    </source>
</evidence>
<organism evidence="5 6">
    <name type="scientific">Eumeta variegata</name>
    <name type="common">Bagworm moth</name>
    <name type="synonym">Eumeta japonica</name>
    <dbReference type="NCBI Taxonomy" id="151549"/>
    <lineage>
        <taxon>Eukaryota</taxon>
        <taxon>Metazoa</taxon>
        <taxon>Ecdysozoa</taxon>
        <taxon>Arthropoda</taxon>
        <taxon>Hexapoda</taxon>
        <taxon>Insecta</taxon>
        <taxon>Pterygota</taxon>
        <taxon>Neoptera</taxon>
        <taxon>Endopterygota</taxon>
        <taxon>Lepidoptera</taxon>
        <taxon>Glossata</taxon>
        <taxon>Ditrysia</taxon>
        <taxon>Tineoidea</taxon>
        <taxon>Psychidae</taxon>
        <taxon>Oiketicinae</taxon>
        <taxon>Eumeta</taxon>
    </lineage>
</organism>
<evidence type="ECO:0000259" key="4">
    <source>
        <dbReference type="Pfam" id="PF04500"/>
    </source>
</evidence>
<keyword evidence="6" id="KW-1185">Reference proteome</keyword>
<evidence type="ECO:0000256" key="2">
    <source>
        <dbReference type="ARBA" id="ARBA00022771"/>
    </source>
</evidence>
<keyword evidence="1" id="KW-0479">Metal-binding</keyword>
<dbReference type="Proteomes" id="UP000299102">
    <property type="component" value="Unassembled WGS sequence"/>
</dbReference>
<dbReference type="Gene3D" id="2.20.25.240">
    <property type="match status" value="1"/>
</dbReference>
<protein>
    <recommendedName>
        <fullName evidence="4">FLYWCH-type domain-containing protein</fullName>
    </recommendedName>
</protein>
<feature type="domain" description="FLYWCH-type" evidence="4">
    <location>
        <begin position="12"/>
        <end position="70"/>
    </location>
</feature>
<evidence type="ECO:0000256" key="1">
    <source>
        <dbReference type="ARBA" id="ARBA00022723"/>
    </source>
</evidence>
<keyword evidence="3" id="KW-0862">Zinc</keyword>
<dbReference type="InterPro" id="IPR007588">
    <property type="entry name" value="Znf_FLYWCH"/>
</dbReference>
<name>A0A4C1UZL9_EUMVA</name>
<dbReference type="OrthoDB" id="167578at2759"/>
<evidence type="ECO:0000313" key="6">
    <source>
        <dbReference type="Proteomes" id="UP000299102"/>
    </source>
</evidence>
<evidence type="ECO:0000256" key="3">
    <source>
        <dbReference type="ARBA" id="ARBA00022833"/>
    </source>
</evidence>
<sequence>MLSPFARNVKIIMSERGTQQIHLNGYSYSRRKRGCTVGRWYCTSHHSKGCRAFVRTVEDEIVCVRDQHTHPPRVNKWL</sequence>
<reference evidence="5 6" key="1">
    <citation type="journal article" date="2019" name="Commun. Biol.">
        <title>The bagworm genome reveals a unique fibroin gene that provides high tensile strength.</title>
        <authorList>
            <person name="Kono N."/>
            <person name="Nakamura H."/>
            <person name="Ohtoshi R."/>
            <person name="Tomita M."/>
            <person name="Numata K."/>
            <person name="Arakawa K."/>
        </authorList>
    </citation>
    <scope>NUCLEOTIDE SEQUENCE [LARGE SCALE GENOMIC DNA]</scope>
</reference>
<proteinExistence type="predicted"/>
<dbReference type="AlphaFoldDB" id="A0A4C1UZL9"/>
<dbReference type="EMBL" id="BGZK01000246">
    <property type="protein sequence ID" value="GBP31402.1"/>
    <property type="molecule type" value="Genomic_DNA"/>
</dbReference>
<gene>
    <name evidence="5" type="ORF">EVAR_17890_1</name>
</gene>
<accession>A0A4C1UZL9</accession>
<comment type="caution">
    <text evidence="5">The sequence shown here is derived from an EMBL/GenBank/DDBJ whole genome shotgun (WGS) entry which is preliminary data.</text>
</comment>